<reference evidence="2" key="1">
    <citation type="journal article" date="2019" name="Int. J. Syst. Evol. Microbiol.">
        <title>The Global Catalogue of Microorganisms (GCM) 10K type strain sequencing project: providing services to taxonomists for standard genome sequencing and annotation.</title>
        <authorList>
            <consortium name="The Broad Institute Genomics Platform"/>
            <consortium name="The Broad Institute Genome Sequencing Center for Infectious Disease"/>
            <person name="Wu L."/>
            <person name="Ma J."/>
        </authorList>
    </citation>
    <scope>NUCLEOTIDE SEQUENCE [LARGE SCALE GENOMIC DNA]</scope>
    <source>
        <strain evidence="2">CCUG 61889</strain>
    </source>
</reference>
<name>A0ABV8B3T4_9BACI</name>
<keyword evidence="2" id="KW-1185">Reference proteome</keyword>
<dbReference type="Proteomes" id="UP001595752">
    <property type="component" value="Unassembled WGS sequence"/>
</dbReference>
<sequence length="81" mass="9333">MSQICPLCNGFQQSHYTCPKCGHHEEDMGRIIDYFGPYSAYMEIDHLKLIDGIPTTLSQHQCAHVLYCPVCHHEEVKLIQE</sequence>
<gene>
    <name evidence="1" type="ORF">ACFOU2_10070</name>
</gene>
<organism evidence="1 2">
    <name type="scientific">Bacillus songklensis</name>
    <dbReference type="NCBI Taxonomy" id="1069116"/>
    <lineage>
        <taxon>Bacteria</taxon>
        <taxon>Bacillati</taxon>
        <taxon>Bacillota</taxon>
        <taxon>Bacilli</taxon>
        <taxon>Bacillales</taxon>
        <taxon>Bacillaceae</taxon>
        <taxon>Bacillus</taxon>
    </lineage>
</organism>
<evidence type="ECO:0000313" key="2">
    <source>
        <dbReference type="Proteomes" id="UP001595752"/>
    </source>
</evidence>
<dbReference type="EMBL" id="JBHRZT010000043">
    <property type="protein sequence ID" value="MFC3883829.1"/>
    <property type="molecule type" value="Genomic_DNA"/>
</dbReference>
<dbReference type="RefSeq" id="WP_377914690.1">
    <property type="nucleotide sequence ID" value="NZ_JBHRZT010000043.1"/>
</dbReference>
<proteinExistence type="predicted"/>
<protein>
    <submittedName>
        <fullName evidence="1">Uncharacterized protein</fullName>
    </submittedName>
</protein>
<evidence type="ECO:0000313" key="1">
    <source>
        <dbReference type="EMBL" id="MFC3883829.1"/>
    </source>
</evidence>
<comment type="caution">
    <text evidence="1">The sequence shown here is derived from an EMBL/GenBank/DDBJ whole genome shotgun (WGS) entry which is preliminary data.</text>
</comment>
<accession>A0ABV8B3T4</accession>